<dbReference type="Proteomes" id="UP001281761">
    <property type="component" value="Unassembled WGS sequence"/>
</dbReference>
<feature type="region of interest" description="Disordered" evidence="1">
    <location>
        <begin position="389"/>
        <end position="410"/>
    </location>
</feature>
<feature type="transmembrane region" description="Helical" evidence="2">
    <location>
        <begin position="51"/>
        <end position="71"/>
    </location>
</feature>
<dbReference type="EMBL" id="JARBJD010000239">
    <property type="protein sequence ID" value="KAK2946052.1"/>
    <property type="molecule type" value="Genomic_DNA"/>
</dbReference>
<keyword evidence="2" id="KW-1133">Transmembrane helix</keyword>
<keyword evidence="2" id="KW-0472">Membrane</keyword>
<feature type="transmembrane region" description="Helical" evidence="2">
    <location>
        <begin position="122"/>
        <end position="145"/>
    </location>
</feature>
<protein>
    <submittedName>
        <fullName evidence="3">Uncharacterized protein</fullName>
    </submittedName>
</protein>
<feature type="region of interest" description="Disordered" evidence="1">
    <location>
        <begin position="350"/>
        <end position="375"/>
    </location>
</feature>
<gene>
    <name evidence="3" type="ORF">BLNAU_19011</name>
</gene>
<proteinExistence type="predicted"/>
<keyword evidence="4" id="KW-1185">Reference proteome</keyword>
<evidence type="ECO:0000313" key="3">
    <source>
        <dbReference type="EMBL" id="KAK2946052.1"/>
    </source>
</evidence>
<evidence type="ECO:0000256" key="1">
    <source>
        <dbReference type="SAM" id="MobiDB-lite"/>
    </source>
</evidence>
<accession>A0ABQ9X2Q2</accession>
<reference evidence="3 4" key="1">
    <citation type="journal article" date="2022" name="bioRxiv">
        <title>Genomics of Preaxostyla Flagellates Illuminates Evolutionary Transitions and the Path Towards Mitochondrial Loss.</title>
        <authorList>
            <person name="Novak L.V.F."/>
            <person name="Treitli S.C."/>
            <person name="Pyrih J."/>
            <person name="Halakuc P."/>
            <person name="Pipaliya S.V."/>
            <person name="Vacek V."/>
            <person name="Brzon O."/>
            <person name="Soukal P."/>
            <person name="Eme L."/>
            <person name="Dacks J.B."/>
            <person name="Karnkowska A."/>
            <person name="Elias M."/>
            <person name="Hampl V."/>
        </authorList>
    </citation>
    <scope>NUCLEOTIDE SEQUENCE [LARGE SCALE GENOMIC DNA]</scope>
    <source>
        <strain evidence="3">NAU3</strain>
        <tissue evidence="3">Gut</tissue>
    </source>
</reference>
<sequence length="500" mass="56523">MTSAFFTINKRSTYYTLIFNCDAQDYTVAIRAEYKNRRSQHLSSELIPLPYASILFITAFFILGMVNYMFSRYIKNAHYHTRLVCVLASFAMFNSVLWIFPLIGTVIPFFRNYQFTPITITFFNLIPSFSSTFSLIFLDLAMAGLSVTPTAPSSCQVFLITIFGIAVSLSRFFIPIFVAIPLVICIAIFILVALILFVVGSESQRELKAGIEETAADPLVFFSLQCKLRFIKQARGLFTIFTFAIVPVFICFNALPPDLLFIPLIMEGCVSLFCVSSFTALLFTRYIHIPRMHLIHQEEGVPLPPLQDRIELIGLFLLRDDDNDDSSMASDDDFNAFGYAEVALREAAERRRAAHREAHPANPTNNDDDNNRAVRPPTQQTMAEYAGMGDESANDEAQSDDSDDSSEIVENVDEDGNELDFSVEDMANLQRLHNQLRMIMFIHRLMDPRVDDDPTRNNLTRNTPFQTIESKDANADDLESHLLVSLPDGEFVMGENTRPA</sequence>
<evidence type="ECO:0000313" key="4">
    <source>
        <dbReference type="Proteomes" id="UP001281761"/>
    </source>
</evidence>
<comment type="caution">
    <text evidence="3">The sequence shown here is derived from an EMBL/GenBank/DDBJ whole genome shotgun (WGS) entry which is preliminary data.</text>
</comment>
<organism evidence="3 4">
    <name type="scientific">Blattamonas nauphoetae</name>
    <dbReference type="NCBI Taxonomy" id="2049346"/>
    <lineage>
        <taxon>Eukaryota</taxon>
        <taxon>Metamonada</taxon>
        <taxon>Preaxostyla</taxon>
        <taxon>Oxymonadida</taxon>
        <taxon>Blattamonas</taxon>
    </lineage>
</organism>
<name>A0ABQ9X2Q2_9EUKA</name>
<feature type="compositionally biased region" description="Basic and acidic residues" evidence="1">
    <location>
        <begin position="350"/>
        <end position="359"/>
    </location>
</feature>
<feature type="transmembrane region" description="Helical" evidence="2">
    <location>
        <begin position="261"/>
        <end position="283"/>
    </location>
</feature>
<keyword evidence="2" id="KW-0812">Transmembrane</keyword>
<feature type="transmembrane region" description="Helical" evidence="2">
    <location>
        <begin position="83"/>
        <end position="110"/>
    </location>
</feature>
<feature type="transmembrane region" description="Helical" evidence="2">
    <location>
        <begin position="237"/>
        <end position="255"/>
    </location>
</feature>
<evidence type="ECO:0000256" key="2">
    <source>
        <dbReference type="SAM" id="Phobius"/>
    </source>
</evidence>
<feature type="compositionally biased region" description="Acidic residues" evidence="1">
    <location>
        <begin position="392"/>
        <end position="410"/>
    </location>
</feature>
<feature type="transmembrane region" description="Helical" evidence="2">
    <location>
        <begin position="180"/>
        <end position="199"/>
    </location>
</feature>